<accession>A0A699ZF17</accession>
<protein>
    <submittedName>
        <fullName evidence="2">Regulator of nonsense transcripts 1</fullName>
    </submittedName>
</protein>
<dbReference type="CDD" id="cd18808">
    <property type="entry name" value="SF1_C_Upf1"/>
    <property type="match status" value="1"/>
</dbReference>
<comment type="caution">
    <text evidence="2">The sequence shown here is derived from an EMBL/GenBank/DDBJ whole genome shotgun (WGS) entry which is preliminary data.</text>
</comment>
<dbReference type="Gene3D" id="3.40.50.300">
    <property type="entry name" value="P-loop containing nucleotide triphosphate hydrolases"/>
    <property type="match status" value="1"/>
</dbReference>
<feature type="domain" description="DNA2/NAM7 helicase-like C-terminal" evidence="1">
    <location>
        <begin position="41"/>
        <end position="246"/>
    </location>
</feature>
<dbReference type="EMBL" id="BLLF01001803">
    <property type="protein sequence ID" value="GFH21307.1"/>
    <property type="molecule type" value="Genomic_DNA"/>
</dbReference>
<evidence type="ECO:0000313" key="3">
    <source>
        <dbReference type="Proteomes" id="UP000485058"/>
    </source>
</evidence>
<evidence type="ECO:0000313" key="2">
    <source>
        <dbReference type="EMBL" id="GFH21307.1"/>
    </source>
</evidence>
<feature type="non-terminal residue" evidence="2">
    <location>
        <position position="1"/>
    </location>
</feature>
<dbReference type="PANTHER" id="PTHR10887">
    <property type="entry name" value="DNA2/NAM7 HELICASE FAMILY"/>
    <property type="match status" value="1"/>
</dbReference>
<dbReference type="InterPro" id="IPR045055">
    <property type="entry name" value="DNA2/NAM7-like"/>
</dbReference>
<dbReference type="InterPro" id="IPR027417">
    <property type="entry name" value="P-loop_NTPase"/>
</dbReference>
<evidence type="ECO:0000259" key="1">
    <source>
        <dbReference type="Pfam" id="PF13087"/>
    </source>
</evidence>
<keyword evidence="3" id="KW-1185">Reference proteome</keyword>
<dbReference type="PANTHER" id="PTHR10887:SF495">
    <property type="entry name" value="HELICASE SENATAXIN ISOFORM X1-RELATED"/>
    <property type="match status" value="1"/>
</dbReference>
<proteinExistence type="predicted"/>
<dbReference type="Proteomes" id="UP000485058">
    <property type="component" value="Unassembled WGS sequence"/>
</dbReference>
<name>A0A699ZF17_HAELA</name>
<gene>
    <name evidence="2" type="ORF">HaLaN_18583</name>
</gene>
<reference evidence="2 3" key="1">
    <citation type="submission" date="2020-02" db="EMBL/GenBank/DDBJ databases">
        <title>Draft genome sequence of Haematococcus lacustris strain NIES-144.</title>
        <authorList>
            <person name="Morimoto D."/>
            <person name="Nakagawa S."/>
            <person name="Yoshida T."/>
            <person name="Sawayama S."/>
        </authorList>
    </citation>
    <scope>NUCLEOTIDE SEQUENCE [LARGE SCALE GENOMIC DNA]</scope>
    <source>
        <strain evidence="2 3">NIES-144</strain>
    </source>
</reference>
<dbReference type="AlphaFoldDB" id="A0A699ZF17"/>
<feature type="non-terminal residue" evidence="2">
    <location>
        <position position="316"/>
    </location>
</feature>
<dbReference type="SUPFAM" id="SSF52540">
    <property type="entry name" value="P-loop containing nucleoside triphosphate hydrolases"/>
    <property type="match status" value="1"/>
</dbReference>
<dbReference type="InterPro" id="IPR041679">
    <property type="entry name" value="DNA2/NAM7-like_C"/>
</dbReference>
<dbReference type="Pfam" id="PF13087">
    <property type="entry name" value="AAA_12"/>
    <property type="match status" value="1"/>
</dbReference>
<dbReference type="InterPro" id="IPR047187">
    <property type="entry name" value="SF1_C_Upf1"/>
</dbReference>
<organism evidence="2 3">
    <name type="scientific">Haematococcus lacustris</name>
    <name type="common">Green alga</name>
    <name type="synonym">Haematococcus pluvialis</name>
    <dbReference type="NCBI Taxonomy" id="44745"/>
    <lineage>
        <taxon>Eukaryota</taxon>
        <taxon>Viridiplantae</taxon>
        <taxon>Chlorophyta</taxon>
        <taxon>core chlorophytes</taxon>
        <taxon>Chlorophyceae</taxon>
        <taxon>CS clade</taxon>
        <taxon>Chlamydomonadales</taxon>
        <taxon>Haematococcaceae</taxon>
        <taxon>Haematococcus</taxon>
    </lineage>
</organism>
<sequence length="316" mass="34767">MVPLTLGAEWVLMAGDTKQLCPVLKSSAARNALRLYSSGGSLYGRLQAAGVMERSLVMQYRMHPVLREFPSNTFYGGRLVEDRQHTPCMDLPKLGGMVWPRPGYPVAFFDLAGRQERGSLDARVPQSWRNEEEAGVALRLMLLVGSDPAVASIAILTPYTAQCSTINSLLEGEEAQTLFAQHRARGIFYASACRAYTIDGYQGQEADVVILTTVRTSGPLGHVADPRRLNVAITRARRGLLIVGCAAALSSEAEVYLGHQSYRTVNYWPRFIDHIKDKGGFVDKDQVQDKLRRHTTLPMCLVSAAGMMAPAACRHE</sequence>